<dbReference type="InterPro" id="IPR023286">
    <property type="entry name" value="ABATE_dom_sf"/>
</dbReference>
<evidence type="ECO:0000313" key="2">
    <source>
        <dbReference type="Proteomes" id="UP000198853"/>
    </source>
</evidence>
<accession>A0A1G8LP41</accession>
<dbReference type="InterPro" id="IPR010852">
    <property type="entry name" value="ABATE"/>
</dbReference>
<gene>
    <name evidence="1" type="ORF">SAMN04488123_103178</name>
</gene>
<evidence type="ECO:0000313" key="1">
    <source>
        <dbReference type="EMBL" id="SDI56970.1"/>
    </source>
</evidence>
<organism evidence="1 2">
    <name type="scientific">Natribacillus halophilus</name>
    <dbReference type="NCBI Taxonomy" id="549003"/>
    <lineage>
        <taxon>Bacteria</taxon>
        <taxon>Bacillati</taxon>
        <taxon>Bacillota</taxon>
        <taxon>Bacilli</taxon>
        <taxon>Bacillales</taxon>
        <taxon>Bacillaceae</taxon>
        <taxon>Natribacillus</taxon>
    </lineage>
</organism>
<proteinExistence type="predicted"/>
<reference evidence="1 2" key="1">
    <citation type="submission" date="2016-10" db="EMBL/GenBank/DDBJ databases">
        <authorList>
            <person name="de Groot N.N."/>
        </authorList>
    </citation>
    <scope>NUCLEOTIDE SEQUENCE [LARGE SCALE GENOMIC DNA]</scope>
    <source>
        <strain evidence="1 2">DSM 21771</strain>
    </source>
</reference>
<keyword evidence="2" id="KW-1185">Reference proteome</keyword>
<dbReference type="EMBL" id="FNEN01000003">
    <property type="protein sequence ID" value="SDI56970.1"/>
    <property type="molecule type" value="Genomic_DNA"/>
</dbReference>
<dbReference type="AlphaFoldDB" id="A0A1G8LP41"/>
<dbReference type="OrthoDB" id="123307at2"/>
<dbReference type="Proteomes" id="UP000198853">
    <property type="component" value="Unassembled WGS sequence"/>
</dbReference>
<sequence>MDKLHFILGGATWINLVNTKYISHKQEVDILLDPSRTLQWMVENNLLRESDTLALENEDLLVPLIEELHSLRHFCKVILSELKQQGKLSLDTTEQLNRLVQQVKVSLTVVPKHEKLNLVTEGITARDHVLYNIVFSIINTLDSTFYRPY</sequence>
<dbReference type="SUPFAM" id="SSF160904">
    <property type="entry name" value="Jann2411-like"/>
    <property type="match status" value="1"/>
</dbReference>
<protein>
    <submittedName>
        <fullName evidence="1">Putative stress-induced transcription regulator</fullName>
    </submittedName>
</protein>
<dbReference type="Pfam" id="PF07336">
    <property type="entry name" value="ABATE"/>
    <property type="match status" value="1"/>
</dbReference>
<name>A0A1G8LP41_9BACI</name>